<dbReference type="InterPro" id="IPR012332">
    <property type="entry name" value="Autotransporter_pectin_lyase_C"/>
</dbReference>
<protein>
    <submittedName>
        <fullName evidence="4">Autotransporter domain-containing protein</fullName>
    </submittedName>
</protein>
<dbReference type="InterPro" id="IPR036709">
    <property type="entry name" value="Autotransporte_beta_dom_sf"/>
</dbReference>
<dbReference type="InterPro" id="IPR051551">
    <property type="entry name" value="Autotransporter_adhesion"/>
</dbReference>
<proteinExistence type="predicted"/>
<dbReference type="Gene3D" id="2.40.128.130">
    <property type="entry name" value="Autotransporter beta-domain"/>
    <property type="match status" value="1"/>
</dbReference>
<dbReference type="Pfam" id="PF12951">
    <property type="entry name" value="PATR"/>
    <property type="match status" value="7"/>
</dbReference>
<dbReference type="InterPro" id="IPR024973">
    <property type="entry name" value="ESPR"/>
</dbReference>
<dbReference type="Pfam" id="PF03797">
    <property type="entry name" value="Autotransporter"/>
    <property type="match status" value="1"/>
</dbReference>
<dbReference type="NCBIfam" id="TIGR01414">
    <property type="entry name" value="autotrans_barl"/>
    <property type="match status" value="1"/>
</dbReference>
<dbReference type="PANTHER" id="PTHR35037:SF3">
    <property type="entry name" value="C-TERMINAL REGION OF AIDA-LIKE PROTEIN"/>
    <property type="match status" value="1"/>
</dbReference>
<organism evidence="4 5">
    <name type="scientific">Pseudomonas multiresinivorans</name>
    <dbReference type="NCBI Taxonomy" id="95301"/>
    <lineage>
        <taxon>Bacteria</taxon>
        <taxon>Pseudomonadati</taxon>
        <taxon>Pseudomonadota</taxon>
        <taxon>Gammaproteobacteria</taxon>
        <taxon>Pseudomonadales</taxon>
        <taxon>Pseudomonadaceae</taxon>
        <taxon>Pseudomonas</taxon>
    </lineage>
</organism>
<dbReference type="PROSITE" id="PS51208">
    <property type="entry name" value="AUTOTRANSPORTER"/>
    <property type="match status" value="1"/>
</dbReference>
<dbReference type="GO" id="GO:0019867">
    <property type="term" value="C:outer membrane"/>
    <property type="evidence" value="ECO:0007669"/>
    <property type="project" value="InterPro"/>
</dbReference>
<evidence type="ECO:0000259" key="3">
    <source>
        <dbReference type="PROSITE" id="PS51208"/>
    </source>
</evidence>
<dbReference type="NCBIfam" id="TIGR02601">
    <property type="entry name" value="autotrns_rpt"/>
    <property type="match status" value="5"/>
</dbReference>
<evidence type="ECO:0000313" key="5">
    <source>
        <dbReference type="Proteomes" id="UP000502549"/>
    </source>
</evidence>
<dbReference type="Gene3D" id="2.160.20.20">
    <property type="match status" value="3"/>
</dbReference>
<evidence type="ECO:0000256" key="1">
    <source>
        <dbReference type="ARBA" id="ARBA00022729"/>
    </source>
</evidence>
<keyword evidence="1" id="KW-0732">Signal</keyword>
<dbReference type="InterPro" id="IPR005546">
    <property type="entry name" value="Autotransporte_beta"/>
</dbReference>
<reference evidence="4 5" key="1">
    <citation type="submission" date="2020-02" db="EMBL/GenBank/DDBJ databases">
        <title>Complete genome sequence of Pseudomonas multiresinivorans ORNL1.</title>
        <authorList>
            <person name="Podar M."/>
        </authorList>
    </citation>
    <scope>NUCLEOTIDE SEQUENCE [LARGE SCALE GENOMIC DNA]</scope>
    <source>
        <strain evidence="5">populi</strain>
    </source>
</reference>
<dbReference type="RefSeq" id="WP_169938388.1">
    <property type="nucleotide sequence ID" value="NZ_CP048833.1"/>
</dbReference>
<dbReference type="KEGG" id="pmui:G4G71_13685"/>
<dbReference type="InterPro" id="IPR006315">
    <property type="entry name" value="OM_autotransptr_brl_dom"/>
</dbReference>
<dbReference type="InterPro" id="IPR011050">
    <property type="entry name" value="Pectin_lyase_fold/virulence"/>
</dbReference>
<gene>
    <name evidence="4" type="ORF">G4G71_13685</name>
</gene>
<dbReference type="Proteomes" id="UP000502549">
    <property type="component" value="Chromosome"/>
</dbReference>
<feature type="domain" description="Autotransporter" evidence="3">
    <location>
        <begin position="1459"/>
        <end position="1736"/>
    </location>
</feature>
<dbReference type="SUPFAM" id="SSF51126">
    <property type="entry name" value="Pectin lyase-like"/>
    <property type="match status" value="2"/>
</dbReference>
<keyword evidence="2" id="KW-0843">Virulence</keyword>
<dbReference type="PANTHER" id="PTHR35037">
    <property type="entry name" value="C-TERMINAL REGION OF AIDA-LIKE PROTEIN"/>
    <property type="match status" value="1"/>
</dbReference>
<keyword evidence="5" id="KW-1185">Reference proteome</keyword>
<accession>A0A7Z3BL20</accession>
<name>A0A7Z3BL20_9PSED</name>
<dbReference type="InterPro" id="IPR013425">
    <property type="entry name" value="Autotrns_rpt"/>
</dbReference>
<dbReference type="SMART" id="SM00869">
    <property type="entry name" value="Autotransporter"/>
    <property type="match status" value="1"/>
</dbReference>
<evidence type="ECO:0000256" key="2">
    <source>
        <dbReference type="ARBA" id="ARBA00023026"/>
    </source>
</evidence>
<dbReference type="Pfam" id="PF13018">
    <property type="entry name" value="ESPR"/>
    <property type="match status" value="1"/>
</dbReference>
<dbReference type="SUPFAM" id="SSF103515">
    <property type="entry name" value="Autotransporter"/>
    <property type="match status" value="1"/>
</dbReference>
<dbReference type="EMBL" id="CP048833">
    <property type="protein sequence ID" value="QJP08877.1"/>
    <property type="molecule type" value="Genomic_DNA"/>
</dbReference>
<sequence length="1736" mass="171297">MNHIYRLVWNRRLGAWQAASELATQSRGGRSSVGGVASRIAVCGAALFALSGLSTAVQAGCTQSSPIMVSCSGAANPLLPHYGNAADNLDVTVAAGGSLGVLLGSGGTALQLTGNNVTLRNYGIIDPSALGPIAIQSTGVVVGNANGSIVTISNSGVIAGARGQESASTNTLSGLAMLVQNGSGGTTQVINTGMIMARSIDGVPQADGDMAAIAIVGGSAVDFVNDQGATISGRVALQSPGILGVGNRFANAGEIRGSVYLGADGRNTFTAVTGSSITAGGSTTDTIPVDGMNGLSFAKAGTVEAGGYNNTLVLQNVLPSAGTGSGTAGSGSASGDTYLNFQDLRVNSGAWTLSGRALVPGASVELNGGAVILATGTELGQGDIQAKGGTLISSLGDVTMSNPFILGLGGLTLAGTNNYTLSGSIGGTGGLNITAPVVSLSGVNAGLSGNIQVGASSTLVGNTDSIRGNLVNSGTVTFNQSSNGTYSGAMSGTGALVKSGTGTLTLSGNNTSSGATRVAAGTLVVHPGGLSSGALSLSSGTVLDLGQAGPQTVAALSGVGGSILLGTSALTVDSNLSTTYLGDISGSGQLLKQGSGELTLIGNYLAGSLTVNGGTLALNTISNPSLMATVNTGATLNLSSQPGQSLGSLVGGTGSAVRLGASTLSLASGNYAGVISGAGGQLNKVGSGALTLNGINTYTGGTQITGGSLLVGDSSHASARVEGPISVSSGASLGGFGTVAGNVDVASGGHLASGAPVGVFTIDGDLTLRQGSQADFSLGASGGFSTPGASHSVSVTGDLNLQGAQLNLTNAGGYGPGIYRLFDWGGTLTMSGGGLLPPPGPTLQILNGARQINLINPASLSLNFWNADGLASASQMGGGSGVWSQAGANWTDATGSTTAWRNPNDAFSIFGGAAGTVTVDNSSGAIAAQGIQFASDGYHLVGDNLALTGATLGALGEVRVGDGSQVSSGWTASIDNSLFGAGIDKTGLGTLVLNGANNYKQSTRLSLGTLSVSSDANLGASSANLDFEGGTLRVTGNGFQSTARDVVFGAAGGGLDIADADNTFTLGQELSGGGALTKLGDGTLVLGGNNSYTGGTLVKAGTLIGSAGSFGNGAIVDNATLVLDQTSDATLANAISGTGSLTKTGAGNLTLGSNSYSGGTLISAGMLTGSVESFGSGVITNNARLILDQASNASFANAMSGSGSLVKRGAGALVLESDSSVGGGTQVEDGRLVVGGSAGSTASLTSNVGVSGGATLGGHGVIDGNVTLADGAKLAPGNSIGTLTVDGDVTLGAGSTLEIENAPDGSTDRLVSTGTVALNGANLSVLAESGTWKPSSSYAIIQAAALQGTFANVTSNLAFLDPSLQYSATGVTLVMERNDTTFVSVAQTGNQRAVAGVIDSAVGKALWSEMSGLSAEQARRAYDSLSGEMHASARTALFDDSRQVREALTDRLYEARQNGAGNALGVWIKGYGGASDSDANGDAASLDRNSQGMLVGADLALNDTWRLGLATGYGTADLDVDARNSSADVSSTTLAAYLGGQWDALGLRLGVARTWNDLDTRRDVTVGSQQQKLKASYDADTTQVFGELGYRLQLAELELEPFAGIAHVEVHSDSFNEHGGEAALHGGSETDRVDYTSLGLRAKAPLGTLFDRPLALTTSLAWQHALDVPEDESRMTLGDYGSFTVTGVPLARNTAVGRVGVNLQLAPQASVELGYSGQTGDGSRDNAARLGVNIAF</sequence>
<evidence type="ECO:0000313" key="4">
    <source>
        <dbReference type="EMBL" id="QJP08877.1"/>
    </source>
</evidence>